<protein>
    <submittedName>
        <fullName evidence="1">Uncharacterized protein</fullName>
    </submittedName>
</protein>
<evidence type="ECO:0000313" key="2">
    <source>
        <dbReference type="Proteomes" id="UP000248917"/>
    </source>
</evidence>
<reference evidence="1 2" key="1">
    <citation type="submission" date="2018-06" db="EMBL/GenBank/DDBJ databases">
        <title>Genomic Encyclopedia of Archaeal and Bacterial Type Strains, Phase II (KMG-II): from individual species to whole genera.</title>
        <authorList>
            <person name="Goeker M."/>
        </authorList>
    </citation>
    <scope>NUCLEOTIDE SEQUENCE [LARGE SCALE GENOMIC DNA]</scope>
    <source>
        <strain evidence="1 2">T4</strain>
    </source>
</reference>
<gene>
    <name evidence="1" type="ORF">CLV31_102280</name>
</gene>
<dbReference type="AlphaFoldDB" id="A0A326RWD7"/>
<proteinExistence type="predicted"/>
<accession>A0A326RWD7</accession>
<dbReference type="Proteomes" id="UP000248917">
    <property type="component" value="Unassembled WGS sequence"/>
</dbReference>
<organism evidence="1 2">
    <name type="scientific">Algoriphagus aquaeductus</name>
    <dbReference type="NCBI Taxonomy" id="475299"/>
    <lineage>
        <taxon>Bacteria</taxon>
        <taxon>Pseudomonadati</taxon>
        <taxon>Bacteroidota</taxon>
        <taxon>Cytophagia</taxon>
        <taxon>Cytophagales</taxon>
        <taxon>Cyclobacteriaceae</taxon>
        <taxon>Algoriphagus</taxon>
    </lineage>
</organism>
<name>A0A326RWD7_9BACT</name>
<comment type="caution">
    <text evidence="1">The sequence shown here is derived from an EMBL/GenBank/DDBJ whole genome shotgun (WGS) entry which is preliminary data.</text>
</comment>
<dbReference type="EMBL" id="QKTX01000002">
    <property type="protein sequence ID" value="PZV86380.1"/>
    <property type="molecule type" value="Genomic_DNA"/>
</dbReference>
<keyword evidence="2" id="KW-1185">Reference proteome</keyword>
<evidence type="ECO:0000313" key="1">
    <source>
        <dbReference type="EMBL" id="PZV86380.1"/>
    </source>
</evidence>
<sequence>MRDDIQFIPHGAIELAGGLPDQPKENDTLKGTRYFLNLEKFT</sequence>
<dbReference type="RefSeq" id="WP_262510266.1">
    <property type="nucleotide sequence ID" value="NZ_JBJINY010000081.1"/>
</dbReference>